<evidence type="ECO:0000313" key="1">
    <source>
        <dbReference type="EMBL" id="KAF2837790.1"/>
    </source>
</evidence>
<reference evidence="1" key="1">
    <citation type="journal article" date="2020" name="Stud. Mycol.">
        <title>101 Dothideomycetes genomes: a test case for predicting lifestyles and emergence of pathogens.</title>
        <authorList>
            <person name="Haridas S."/>
            <person name="Albert R."/>
            <person name="Binder M."/>
            <person name="Bloem J."/>
            <person name="Labutti K."/>
            <person name="Salamov A."/>
            <person name="Andreopoulos B."/>
            <person name="Baker S."/>
            <person name="Barry K."/>
            <person name="Bills G."/>
            <person name="Bluhm B."/>
            <person name="Cannon C."/>
            <person name="Castanera R."/>
            <person name="Culley D."/>
            <person name="Daum C."/>
            <person name="Ezra D."/>
            <person name="Gonzalez J."/>
            <person name="Henrissat B."/>
            <person name="Kuo A."/>
            <person name="Liang C."/>
            <person name="Lipzen A."/>
            <person name="Lutzoni F."/>
            <person name="Magnuson J."/>
            <person name="Mondo S."/>
            <person name="Nolan M."/>
            <person name="Ohm R."/>
            <person name="Pangilinan J."/>
            <person name="Park H.-J."/>
            <person name="Ramirez L."/>
            <person name="Alfaro M."/>
            <person name="Sun H."/>
            <person name="Tritt A."/>
            <person name="Yoshinaga Y."/>
            <person name="Zwiers L.-H."/>
            <person name="Turgeon B."/>
            <person name="Goodwin S."/>
            <person name="Spatafora J."/>
            <person name="Crous P."/>
            <person name="Grigoriev I."/>
        </authorList>
    </citation>
    <scope>NUCLEOTIDE SEQUENCE</scope>
    <source>
        <strain evidence="1">CBS 101060</strain>
    </source>
</reference>
<accession>A0A9P4S838</accession>
<dbReference type="PANTHER" id="PTHR33481">
    <property type="entry name" value="REVERSE TRANSCRIPTASE"/>
    <property type="match status" value="1"/>
</dbReference>
<dbReference type="Proteomes" id="UP000799429">
    <property type="component" value="Unassembled WGS sequence"/>
</dbReference>
<comment type="caution">
    <text evidence="1">The sequence shown here is derived from an EMBL/GenBank/DDBJ whole genome shotgun (WGS) entry which is preliminary data.</text>
</comment>
<dbReference type="EMBL" id="MU006098">
    <property type="protein sequence ID" value="KAF2837790.1"/>
    <property type="molecule type" value="Genomic_DNA"/>
</dbReference>
<keyword evidence="2" id="KW-1185">Reference proteome</keyword>
<name>A0A9P4S838_9PEZI</name>
<protein>
    <recommendedName>
        <fullName evidence="3">Reverse transcriptase</fullName>
    </recommendedName>
</protein>
<dbReference type="AlphaFoldDB" id="A0A9P4S838"/>
<evidence type="ECO:0000313" key="2">
    <source>
        <dbReference type="Proteomes" id="UP000799429"/>
    </source>
</evidence>
<sequence>PGNDGISFTIVKRAYTVAPELFKRIYSILFEVGYHPKAWREAVGVVLPKPNKPDYSFPKSYSISSLLNCLGKTLEKIMATRL</sequence>
<gene>
    <name evidence="1" type="ORF">M501DRAFT_906790</name>
</gene>
<dbReference type="PANTHER" id="PTHR33481:SF1">
    <property type="entry name" value="ENDONUCLEASE_EXONUCLEASE_PHOSPHATASE DOMAIN-CONTAINING PROTEIN-RELATED"/>
    <property type="match status" value="1"/>
</dbReference>
<evidence type="ECO:0008006" key="3">
    <source>
        <dbReference type="Google" id="ProtNLM"/>
    </source>
</evidence>
<feature type="non-terminal residue" evidence="1">
    <location>
        <position position="1"/>
    </location>
</feature>
<organism evidence="1 2">
    <name type="scientific">Patellaria atrata CBS 101060</name>
    <dbReference type="NCBI Taxonomy" id="1346257"/>
    <lineage>
        <taxon>Eukaryota</taxon>
        <taxon>Fungi</taxon>
        <taxon>Dikarya</taxon>
        <taxon>Ascomycota</taxon>
        <taxon>Pezizomycotina</taxon>
        <taxon>Dothideomycetes</taxon>
        <taxon>Dothideomycetes incertae sedis</taxon>
        <taxon>Patellariales</taxon>
        <taxon>Patellariaceae</taxon>
        <taxon>Patellaria</taxon>
    </lineage>
</organism>
<proteinExistence type="predicted"/>
<feature type="non-terminal residue" evidence="1">
    <location>
        <position position="82"/>
    </location>
</feature>
<dbReference type="OrthoDB" id="3935025at2759"/>